<accession>A0A1I0D0P4</accession>
<proteinExistence type="predicted"/>
<protein>
    <submittedName>
        <fullName evidence="2">Uncharacterized protein</fullName>
    </submittedName>
</protein>
<dbReference type="EMBL" id="FOHE01000007">
    <property type="protein sequence ID" value="SET25149.1"/>
    <property type="molecule type" value="Genomic_DNA"/>
</dbReference>
<sequence length="95" mass="10689">MSKRMGCKIQFTLPFVKNLCSRSPGLKEFLFQLGWLTSATGNPLIFLFCSKFFTAVFIILLIKSSSETLAVSFSIYFFVSVFSALLSIFLSSYTL</sequence>
<evidence type="ECO:0000313" key="3">
    <source>
        <dbReference type="Proteomes" id="UP000198618"/>
    </source>
</evidence>
<keyword evidence="1" id="KW-0812">Transmembrane</keyword>
<reference evidence="2 3" key="1">
    <citation type="submission" date="2016-10" db="EMBL/GenBank/DDBJ databases">
        <authorList>
            <person name="de Groot N.N."/>
        </authorList>
    </citation>
    <scope>NUCLEOTIDE SEQUENCE [LARGE SCALE GENOMIC DNA]</scope>
    <source>
        <strain evidence="2 3">IBRC-M 10780</strain>
    </source>
</reference>
<keyword evidence="1" id="KW-0472">Membrane</keyword>
<feature type="transmembrane region" description="Helical" evidence="1">
    <location>
        <begin position="44"/>
        <end position="62"/>
    </location>
</feature>
<dbReference type="Proteomes" id="UP000198618">
    <property type="component" value="Unassembled WGS sequence"/>
</dbReference>
<feature type="transmembrane region" description="Helical" evidence="1">
    <location>
        <begin position="69"/>
        <end position="90"/>
    </location>
</feature>
<evidence type="ECO:0000313" key="2">
    <source>
        <dbReference type="EMBL" id="SET25149.1"/>
    </source>
</evidence>
<name>A0A1I0D0P4_9BACI</name>
<gene>
    <name evidence="2" type="ORF">SAMN05216389_107154</name>
</gene>
<keyword evidence="1" id="KW-1133">Transmembrane helix</keyword>
<evidence type="ECO:0000256" key="1">
    <source>
        <dbReference type="SAM" id="Phobius"/>
    </source>
</evidence>
<keyword evidence="3" id="KW-1185">Reference proteome</keyword>
<dbReference type="AlphaFoldDB" id="A0A1I0D0P4"/>
<organism evidence="2 3">
    <name type="scientific">Oceanobacillus limi</name>
    <dbReference type="NCBI Taxonomy" id="930131"/>
    <lineage>
        <taxon>Bacteria</taxon>
        <taxon>Bacillati</taxon>
        <taxon>Bacillota</taxon>
        <taxon>Bacilli</taxon>
        <taxon>Bacillales</taxon>
        <taxon>Bacillaceae</taxon>
        <taxon>Oceanobacillus</taxon>
    </lineage>
</organism>